<comment type="caution">
    <text evidence="1">The sequence shown here is derived from an EMBL/GenBank/DDBJ whole genome shotgun (WGS) entry which is preliminary data.</text>
</comment>
<name>A0ACC0U574_9AGAM</name>
<sequence>MASIKKLFFIAVLFYLPLHSFAWGMLGHRIVGEVADSYLTPKARLAIKQILGNESMAMASNWPDFIKSDPTYNYLSPWHYADLEDGLSYEQLQDYFKTDTIADAYTKLTFLIKELKNKQLPKDKQLLYLRLVIHIIGDIHQPMHVGHTGDLGGNKISVMWFRDSSNLHRVWDDQLIDYQQLSYTEYTKAINFTTPAQRSEWQQQPMSQWFYESYQVSRELYREIKQPYQKLSYSYNFKHIAELNERLLKGGVRLAGVLNGIFG</sequence>
<gene>
    <name evidence="1" type="ORF">F5148DRAFT_1286213</name>
</gene>
<organism evidence="1 2">
    <name type="scientific">Russula earlei</name>
    <dbReference type="NCBI Taxonomy" id="71964"/>
    <lineage>
        <taxon>Eukaryota</taxon>
        <taxon>Fungi</taxon>
        <taxon>Dikarya</taxon>
        <taxon>Basidiomycota</taxon>
        <taxon>Agaricomycotina</taxon>
        <taxon>Agaricomycetes</taxon>
        <taxon>Russulales</taxon>
        <taxon>Russulaceae</taxon>
        <taxon>Russula</taxon>
    </lineage>
</organism>
<proteinExistence type="predicted"/>
<dbReference type="EMBL" id="JAGFNK010000160">
    <property type="protein sequence ID" value="KAI9463083.1"/>
    <property type="molecule type" value="Genomic_DNA"/>
</dbReference>
<dbReference type="Proteomes" id="UP001207468">
    <property type="component" value="Unassembled WGS sequence"/>
</dbReference>
<evidence type="ECO:0000313" key="1">
    <source>
        <dbReference type="EMBL" id="KAI9463083.1"/>
    </source>
</evidence>
<protein>
    <submittedName>
        <fullName evidence="1">S1/P1 nuclease</fullName>
    </submittedName>
</protein>
<accession>A0ACC0U574</accession>
<evidence type="ECO:0000313" key="2">
    <source>
        <dbReference type="Proteomes" id="UP001207468"/>
    </source>
</evidence>
<reference evidence="1" key="1">
    <citation type="submission" date="2021-03" db="EMBL/GenBank/DDBJ databases">
        <title>Evolutionary priming and transition to the ectomycorrhizal habit in an iconic lineage of mushroom-forming fungi: is preadaptation a requirement?</title>
        <authorList>
            <consortium name="DOE Joint Genome Institute"/>
            <person name="Looney B.P."/>
            <person name="Miyauchi S."/>
            <person name="Morin E."/>
            <person name="Drula E."/>
            <person name="Courty P.E."/>
            <person name="Chicoki N."/>
            <person name="Fauchery L."/>
            <person name="Kohler A."/>
            <person name="Kuo A."/>
            <person name="LaButti K."/>
            <person name="Pangilinan J."/>
            <person name="Lipzen A."/>
            <person name="Riley R."/>
            <person name="Andreopoulos W."/>
            <person name="He G."/>
            <person name="Johnson J."/>
            <person name="Barry K.W."/>
            <person name="Grigoriev I.V."/>
            <person name="Nagy L."/>
            <person name="Hibbett D."/>
            <person name="Henrissat B."/>
            <person name="Matheny P.B."/>
            <person name="Labbe J."/>
            <person name="Martin A.F."/>
        </authorList>
    </citation>
    <scope>NUCLEOTIDE SEQUENCE</scope>
    <source>
        <strain evidence="1">BPL698</strain>
    </source>
</reference>
<keyword evidence="2" id="KW-1185">Reference proteome</keyword>